<keyword evidence="6" id="KW-0285">Flavoprotein</keyword>
<comment type="cofactor">
    <cofactor evidence="1 19">
        <name>FAD</name>
        <dbReference type="ChEBI" id="CHEBI:57692"/>
    </cofactor>
</comment>
<feature type="binding site" evidence="20">
    <location>
        <position position="58"/>
    </location>
    <ligand>
        <name>[2Fe-2S] cluster</name>
        <dbReference type="ChEBI" id="CHEBI:190135"/>
        <label>1</label>
    </ligand>
</feature>
<dbReference type="Gene3D" id="1.10.150.120">
    <property type="entry name" value="[2Fe-2S]-binding domain"/>
    <property type="match status" value="1"/>
</dbReference>
<feature type="binding site" evidence="20">
    <location>
        <position position="55"/>
    </location>
    <ligand>
        <name>[2Fe-2S] cluster</name>
        <dbReference type="ChEBI" id="CHEBI:190135"/>
        <label>1</label>
    </ligand>
</feature>
<dbReference type="PROSITE" id="PS51387">
    <property type="entry name" value="FAD_PCMH"/>
    <property type="match status" value="1"/>
</dbReference>
<dbReference type="Pfam" id="PF03450">
    <property type="entry name" value="CO_deh_flav_C"/>
    <property type="match status" value="1"/>
</dbReference>
<dbReference type="PIRSF" id="PIRSF000127">
    <property type="entry name" value="Xanthine_DH"/>
    <property type="match status" value="1"/>
</dbReference>
<dbReference type="InterPro" id="IPR016167">
    <property type="entry name" value="FAD-bd_PCMH_sub1"/>
</dbReference>
<dbReference type="SMART" id="SM01092">
    <property type="entry name" value="CO_deh_flav_C"/>
    <property type="match status" value="1"/>
</dbReference>
<evidence type="ECO:0000256" key="9">
    <source>
        <dbReference type="ARBA" id="ARBA00022827"/>
    </source>
</evidence>
<feature type="binding site" evidence="19">
    <location>
        <begin position="361"/>
        <end position="365"/>
    </location>
    <ligand>
        <name>FAD</name>
        <dbReference type="ChEBI" id="CHEBI:57692"/>
    </ligand>
</feature>
<evidence type="ECO:0000256" key="12">
    <source>
        <dbReference type="ARBA" id="ARBA00023014"/>
    </source>
</evidence>
<dbReference type="SUPFAM" id="SSF54665">
    <property type="entry name" value="CO dehydrogenase molybdoprotein N-domain-like"/>
    <property type="match status" value="1"/>
</dbReference>
<feature type="binding site" evidence="20">
    <location>
        <position position="50"/>
    </location>
    <ligand>
        <name>[2Fe-2S] cluster</name>
        <dbReference type="ChEBI" id="CHEBI:190135"/>
        <label>1</label>
    </ligand>
</feature>
<feature type="binding site" evidence="20">
    <location>
        <position position="782"/>
    </location>
    <ligand>
        <name>Mo-molybdopterin</name>
        <dbReference type="ChEBI" id="CHEBI:71302"/>
    </ligand>
    <ligandPart>
        <name>Mo</name>
        <dbReference type="ChEBI" id="CHEBI:28685"/>
    </ligandPart>
</feature>
<dbReference type="FunFam" id="3.30.365.10:FF:000001">
    <property type="entry name" value="Xanthine dehydrogenase oxidase"/>
    <property type="match status" value="1"/>
</dbReference>
<dbReference type="SUPFAM" id="SSF56003">
    <property type="entry name" value="Molybdenum cofactor-binding domain"/>
    <property type="match status" value="1"/>
</dbReference>
<dbReference type="InterPro" id="IPR036884">
    <property type="entry name" value="2Fe-2S-bd_dom_sf"/>
</dbReference>
<feature type="binding site" evidence="20">
    <location>
        <position position="119"/>
    </location>
    <ligand>
        <name>[2Fe-2S] cluster</name>
        <dbReference type="ChEBI" id="CHEBI:190135"/>
        <label>2</label>
    </ligand>
</feature>
<evidence type="ECO:0000256" key="4">
    <source>
        <dbReference type="ARBA" id="ARBA00013123"/>
    </source>
</evidence>
<dbReference type="InterPro" id="IPR036010">
    <property type="entry name" value="2Fe-2S_ferredoxin-like_sf"/>
</dbReference>
<feature type="binding site" evidence="20">
    <location>
        <position position="927"/>
    </location>
    <ligand>
        <name>Mo-molybdopterin</name>
        <dbReference type="ChEBI" id="CHEBI:71302"/>
    </ligand>
    <ligandPart>
        <name>Mo</name>
        <dbReference type="ChEBI" id="CHEBI:28685"/>
    </ligandPart>
</feature>
<dbReference type="InterPro" id="IPR002346">
    <property type="entry name" value="Mopterin_DH_FAD-bd"/>
</dbReference>
<feature type="binding site" evidence="20">
    <location>
        <position position="122"/>
    </location>
    <ligand>
        <name>[2Fe-2S] cluster</name>
        <dbReference type="ChEBI" id="CHEBI:190135"/>
        <label>2</label>
    </ligand>
</feature>
<dbReference type="SUPFAM" id="SSF56176">
    <property type="entry name" value="FAD-binding/transporter-associated domain-like"/>
    <property type="match status" value="1"/>
</dbReference>
<dbReference type="InterPro" id="IPR006058">
    <property type="entry name" value="2Fe2S_fd_BS"/>
</dbReference>
<dbReference type="FunFam" id="3.30.365.10:FF:000004">
    <property type="entry name" value="Xanthine dehydrogenase oxidase"/>
    <property type="match status" value="1"/>
</dbReference>
<dbReference type="InterPro" id="IPR036318">
    <property type="entry name" value="FAD-bd_PCMH-like_sf"/>
</dbReference>
<dbReference type="FunFam" id="3.30.465.10:FF:000004">
    <property type="entry name" value="Xanthine dehydrogenase/oxidase"/>
    <property type="match status" value="1"/>
</dbReference>
<evidence type="ECO:0000256" key="6">
    <source>
        <dbReference type="ARBA" id="ARBA00022630"/>
    </source>
</evidence>
<dbReference type="GO" id="GO:0005777">
    <property type="term" value="C:peroxisome"/>
    <property type="evidence" value="ECO:0007669"/>
    <property type="project" value="UniProtKB-SubCell"/>
</dbReference>
<evidence type="ECO:0000256" key="15">
    <source>
        <dbReference type="ARBA" id="ARBA00034078"/>
    </source>
</evidence>
<dbReference type="InterPro" id="IPR019793">
    <property type="entry name" value="Peroxidases_heam-ligand_BS"/>
</dbReference>
<dbReference type="InterPro" id="IPR000674">
    <property type="entry name" value="Ald_Oxase/Xan_DH_a/b"/>
</dbReference>
<evidence type="ECO:0000256" key="5">
    <source>
        <dbReference type="ARBA" id="ARBA00022505"/>
    </source>
</evidence>
<evidence type="ECO:0000313" key="24">
    <source>
        <dbReference type="Proteomes" id="UP000726737"/>
    </source>
</evidence>
<dbReference type="PANTHER" id="PTHR45444:SF3">
    <property type="entry name" value="XANTHINE DEHYDROGENASE"/>
    <property type="match status" value="1"/>
</dbReference>
<evidence type="ECO:0000256" key="14">
    <source>
        <dbReference type="ARBA" id="ARBA00023140"/>
    </source>
</evidence>
<keyword evidence="12 20" id="KW-0411">Iron-sulfur</keyword>
<keyword evidence="10" id="KW-0560">Oxidoreductase</keyword>
<feature type="binding site" evidence="19">
    <location>
        <position position="441"/>
    </location>
    <ligand>
        <name>FAD</name>
        <dbReference type="ChEBI" id="CHEBI:57692"/>
    </ligand>
</feature>
<comment type="cofactor">
    <cofactor evidence="20">
        <name>[2Fe-2S] cluster</name>
        <dbReference type="ChEBI" id="CHEBI:190135"/>
    </cofactor>
    <text evidence="20">Binds 2 [2Fe-2S] clusters.</text>
</comment>
<keyword evidence="11 20" id="KW-0408">Iron</keyword>
<dbReference type="Pfam" id="PF02738">
    <property type="entry name" value="MoCoBD_1"/>
    <property type="match status" value="1"/>
</dbReference>
<dbReference type="Gene3D" id="3.10.20.30">
    <property type="match status" value="1"/>
</dbReference>
<dbReference type="Gene3D" id="3.90.1170.50">
    <property type="entry name" value="Aldehyde oxidase/xanthine dehydrogenase, a/b hammerhead"/>
    <property type="match status" value="1"/>
</dbReference>
<dbReference type="FunFam" id="3.90.1170.50:FF:000001">
    <property type="entry name" value="Aldehyde oxidase 1"/>
    <property type="match status" value="1"/>
</dbReference>
<keyword evidence="24" id="KW-1185">Reference proteome</keyword>
<dbReference type="InterPro" id="IPR016169">
    <property type="entry name" value="FAD-bd_PCMH_sub2"/>
</dbReference>
<dbReference type="PROSITE" id="PS51085">
    <property type="entry name" value="2FE2S_FER_2"/>
    <property type="match status" value="1"/>
</dbReference>
<evidence type="ECO:0000256" key="17">
    <source>
        <dbReference type="ARBA" id="ARBA00049517"/>
    </source>
</evidence>
<feature type="domain" description="2Fe-2S ferredoxin-type" evidence="21">
    <location>
        <begin position="12"/>
        <end position="98"/>
    </location>
</feature>
<dbReference type="InterPro" id="IPR022407">
    <property type="entry name" value="OxRdtase_Mopterin_BS"/>
</dbReference>
<dbReference type="GO" id="GO:0071949">
    <property type="term" value="F:FAD binding"/>
    <property type="evidence" value="ECO:0007669"/>
    <property type="project" value="InterPro"/>
</dbReference>
<comment type="catalytic activity">
    <reaction evidence="16">
        <text>xanthine + NAD(+) + H2O = urate + NADH + H(+)</text>
        <dbReference type="Rhea" id="RHEA:16669"/>
        <dbReference type="ChEBI" id="CHEBI:15377"/>
        <dbReference type="ChEBI" id="CHEBI:15378"/>
        <dbReference type="ChEBI" id="CHEBI:17712"/>
        <dbReference type="ChEBI" id="CHEBI:17775"/>
        <dbReference type="ChEBI" id="CHEBI:57540"/>
        <dbReference type="ChEBI" id="CHEBI:57945"/>
        <dbReference type="EC" id="1.17.1.4"/>
    </reaction>
</comment>
<evidence type="ECO:0000256" key="1">
    <source>
        <dbReference type="ARBA" id="ARBA00001974"/>
    </source>
</evidence>
<evidence type="ECO:0000256" key="7">
    <source>
        <dbReference type="ARBA" id="ARBA00022714"/>
    </source>
</evidence>
<feature type="active site" description="Proton acceptor" evidence="18">
    <location>
        <position position="1276"/>
    </location>
</feature>
<dbReference type="Gene3D" id="3.30.390.50">
    <property type="entry name" value="CO dehydrogenase flavoprotein, C-terminal domain"/>
    <property type="match status" value="1"/>
</dbReference>
<evidence type="ECO:0000256" key="13">
    <source>
        <dbReference type="ARBA" id="ARBA00023027"/>
    </source>
</evidence>
<feature type="binding site" evidence="20">
    <location>
        <position position="1094"/>
    </location>
    <ligand>
        <name>Mo-molybdopterin</name>
        <dbReference type="ChEBI" id="CHEBI:71302"/>
    </ligand>
    <ligandPart>
        <name>Mo</name>
        <dbReference type="ChEBI" id="CHEBI:28685"/>
    </ligandPart>
</feature>
<dbReference type="Proteomes" id="UP000726737">
    <property type="component" value="Unassembled WGS sequence"/>
</dbReference>
<dbReference type="PANTHER" id="PTHR45444">
    <property type="entry name" value="XANTHINE DEHYDROGENASE"/>
    <property type="match status" value="1"/>
</dbReference>
<evidence type="ECO:0000313" key="23">
    <source>
        <dbReference type="EMBL" id="KAG0255365.1"/>
    </source>
</evidence>
<dbReference type="Pfam" id="PF00111">
    <property type="entry name" value="Fer2"/>
    <property type="match status" value="1"/>
</dbReference>
<dbReference type="FunFam" id="3.30.43.10:FF:000001">
    <property type="entry name" value="Xanthine dehydrogenase/oxidase"/>
    <property type="match status" value="1"/>
</dbReference>
<gene>
    <name evidence="23" type="ORF">BG011_005175</name>
</gene>
<comment type="cofactor">
    <cofactor evidence="15">
        <name>[2Fe-2S] cluster</name>
        <dbReference type="ChEBI" id="CHEBI:190135"/>
    </cofactor>
</comment>
<feature type="binding site" evidence="19">
    <location>
        <position position="929"/>
    </location>
    <ligand>
        <name>substrate</name>
    </ligand>
</feature>
<evidence type="ECO:0000256" key="20">
    <source>
        <dbReference type="PIRSR" id="PIRSR000127-3"/>
    </source>
</evidence>
<organism evidence="23 24">
    <name type="scientific">Mortierella polycephala</name>
    <dbReference type="NCBI Taxonomy" id="41804"/>
    <lineage>
        <taxon>Eukaryota</taxon>
        <taxon>Fungi</taxon>
        <taxon>Fungi incertae sedis</taxon>
        <taxon>Mucoromycota</taxon>
        <taxon>Mortierellomycotina</taxon>
        <taxon>Mortierellomycetes</taxon>
        <taxon>Mortierellales</taxon>
        <taxon>Mortierellaceae</taxon>
        <taxon>Mortierella</taxon>
    </lineage>
</organism>
<keyword evidence="8 20" id="KW-0479">Metal-binding</keyword>
<dbReference type="NCBIfam" id="TIGR02963">
    <property type="entry name" value="xanthine_xdhA"/>
    <property type="match status" value="1"/>
</dbReference>
<dbReference type="InterPro" id="IPR036856">
    <property type="entry name" value="Ald_Oxase/Xan_DH_a/b_sf"/>
</dbReference>
<evidence type="ECO:0000259" key="21">
    <source>
        <dbReference type="PROSITE" id="PS51085"/>
    </source>
</evidence>
<dbReference type="CDD" id="cd00207">
    <property type="entry name" value="fer2"/>
    <property type="match status" value="1"/>
</dbReference>
<proteinExistence type="inferred from homology"/>
<dbReference type="PROSITE" id="PS00435">
    <property type="entry name" value="PEROXIDASE_1"/>
    <property type="match status" value="1"/>
</dbReference>
<dbReference type="Gene3D" id="3.30.465.10">
    <property type="match status" value="1"/>
</dbReference>
<accession>A0A9P6U1P9</accession>
<dbReference type="Gene3D" id="3.30.365.10">
    <property type="entry name" value="Aldehyde oxidase/xanthine dehydrogenase, molybdopterin binding domain"/>
    <property type="match status" value="4"/>
</dbReference>
<dbReference type="Pfam" id="PF00941">
    <property type="entry name" value="FAD_binding_5"/>
    <property type="match status" value="1"/>
</dbReference>
<dbReference type="InterPro" id="IPR037165">
    <property type="entry name" value="AldOxase/xan_DH_Mopterin-bd_sf"/>
</dbReference>
<dbReference type="Gene3D" id="3.30.43.10">
    <property type="entry name" value="Uridine Diphospho-n-acetylenolpyruvylglucosamine Reductase, domain 2"/>
    <property type="match status" value="1"/>
</dbReference>
<dbReference type="GO" id="GO:0004854">
    <property type="term" value="F:xanthine dehydrogenase activity"/>
    <property type="evidence" value="ECO:0007669"/>
    <property type="project" value="UniProtKB-EC"/>
</dbReference>
<dbReference type="InterPro" id="IPR046867">
    <property type="entry name" value="AldOxase/xan_DH_MoCoBD2"/>
</dbReference>
<feature type="binding site" evidence="19">
    <location>
        <position position="351"/>
    </location>
    <ligand>
        <name>FAD</name>
        <dbReference type="ChEBI" id="CHEBI:57692"/>
    </ligand>
</feature>
<evidence type="ECO:0000256" key="2">
    <source>
        <dbReference type="ARBA" id="ARBA00004275"/>
    </source>
</evidence>
<evidence type="ECO:0000256" key="10">
    <source>
        <dbReference type="ARBA" id="ARBA00023002"/>
    </source>
</evidence>
<dbReference type="FunFam" id="3.30.365.10:FF:000002">
    <property type="entry name" value="Xanthine dehydrogenase oxidase"/>
    <property type="match status" value="1"/>
</dbReference>
<evidence type="ECO:0000256" key="3">
    <source>
        <dbReference type="ARBA" id="ARBA00006849"/>
    </source>
</evidence>
<feature type="binding site" evidence="20">
    <location>
        <position position="80"/>
    </location>
    <ligand>
        <name>[2Fe-2S] cluster</name>
        <dbReference type="ChEBI" id="CHEBI:190135"/>
        <label>1</label>
    </ligand>
</feature>
<feature type="binding site" evidence="19">
    <location>
        <position position="423"/>
    </location>
    <ligand>
        <name>FAD</name>
        <dbReference type="ChEBI" id="CHEBI:57692"/>
    </ligand>
</feature>
<dbReference type="PROSITE" id="PS00559">
    <property type="entry name" value="MOLYBDOPTERIN_EUK"/>
    <property type="match status" value="1"/>
</dbReference>
<dbReference type="Pfam" id="PF01315">
    <property type="entry name" value="Ald_Xan_dh_C"/>
    <property type="match status" value="1"/>
</dbReference>
<keyword evidence="7 20" id="KW-0001">2Fe-2S</keyword>
<dbReference type="EC" id="1.17.1.4" evidence="4"/>
<feature type="binding site" evidence="19">
    <location>
        <position position="817"/>
    </location>
    <ligand>
        <name>substrate</name>
    </ligand>
</feature>
<dbReference type="SUPFAM" id="SSF47741">
    <property type="entry name" value="CO dehydrogenase ISP C-domain like"/>
    <property type="match status" value="1"/>
</dbReference>
<comment type="subcellular location">
    <subcellularLocation>
        <location evidence="2">Peroxisome</location>
    </subcellularLocation>
</comment>
<dbReference type="InterPro" id="IPR005107">
    <property type="entry name" value="CO_DH_flav_C"/>
</dbReference>
<feature type="domain" description="FAD-binding PCMH-type" evidence="22">
    <location>
        <begin position="243"/>
        <end position="433"/>
    </location>
</feature>
<dbReference type="SUPFAM" id="SSF55447">
    <property type="entry name" value="CO dehydrogenase flavoprotein C-terminal domain-like"/>
    <property type="match status" value="1"/>
</dbReference>
<dbReference type="InterPro" id="IPR016166">
    <property type="entry name" value="FAD-bd_PCMH"/>
</dbReference>
<protein>
    <recommendedName>
        <fullName evidence="4">xanthine dehydrogenase</fullName>
        <ecNumber evidence="4">1.17.1.4</ecNumber>
    </recommendedName>
</protein>
<feature type="binding site" evidence="19">
    <location>
        <position position="374"/>
    </location>
    <ligand>
        <name>FAD</name>
        <dbReference type="ChEBI" id="CHEBI:57692"/>
    </ligand>
</feature>
<keyword evidence="14" id="KW-0576">Peroxisome</keyword>
<keyword evidence="9 19" id="KW-0274">FAD</keyword>
<dbReference type="OrthoDB" id="8300278at2759"/>
<dbReference type="InterPro" id="IPR002888">
    <property type="entry name" value="2Fe-2S-bd"/>
</dbReference>
<dbReference type="Pfam" id="PF01799">
    <property type="entry name" value="Fer2_2"/>
    <property type="match status" value="1"/>
</dbReference>
<feature type="binding site" evidence="20">
    <location>
        <position position="156"/>
    </location>
    <ligand>
        <name>[2Fe-2S] cluster</name>
        <dbReference type="ChEBI" id="CHEBI:190135"/>
        <label>2</label>
    </ligand>
</feature>
<dbReference type="EMBL" id="JAAAJA010000353">
    <property type="protein sequence ID" value="KAG0255365.1"/>
    <property type="molecule type" value="Genomic_DNA"/>
</dbReference>
<evidence type="ECO:0000256" key="16">
    <source>
        <dbReference type="ARBA" id="ARBA00049017"/>
    </source>
</evidence>
<dbReference type="SUPFAM" id="SSF54292">
    <property type="entry name" value="2Fe-2S ferredoxin-like"/>
    <property type="match status" value="1"/>
</dbReference>
<comment type="similarity">
    <text evidence="3">Belongs to the xanthine dehydrogenase family.</text>
</comment>
<dbReference type="FunFam" id="3.30.365.10:FF:000003">
    <property type="entry name" value="Aldehyde oxidase 1"/>
    <property type="match status" value="1"/>
</dbReference>
<name>A0A9P6U1P9_9FUNG</name>
<dbReference type="GO" id="GO:0051537">
    <property type="term" value="F:2 iron, 2 sulfur cluster binding"/>
    <property type="evidence" value="ECO:0007669"/>
    <property type="project" value="UniProtKB-KW"/>
</dbReference>
<evidence type="ECO:0000259" key="22">
    <source>
        <dbReference type="PROSITE" id="PS51387"/>
    </source>
</evidence>
<dbReference type="InterPro" id="IPR036683">
    <property type="entry name" value="CO_DH_flav_C_dom_sf"/>
</dbReference>
<comment type="cofactor">
    <cofactor evidence="20">
        <name>Mo-molybdopterin</name>
        <dbReference type="ChEBI" id="CHEBI:71302"/>
    </cofactor>
    <text evidence="20">Binds 1 Mo-molybdopterin (Mo-MPT) cofactor per subunit.</text>
</comment>
<dbReference type="GO" id="GO:0005506">
    <property type="term" value="F:iron ion binding"/>
    <property type="evidence" value="ECO:0007669"/>
    <property type="project" value="InterPro"/>
</dbReference>
<dbReference type="InterPro" id="IPR014307">
    <property type="entry name" value="Xanthine_DH_ssu"/>
</dbReference>
<feature type="binding site" evidence="20">
    <location>
        <position position="154"/>
    </location>
    <ligand>
        <name>[2Fe-2S] cluster</name>
        <dbReference type="ChEBI" id="CHEBI:190135"/>
        <label>2</label>
    </ligand>
</feature>
<evidence type="ECO:0000256" key="11">
    <source>
        <dbReference type="ARBA" id="ARBA00023004"/>
    </source>
</evidence>
<evidence type="ECO:0000256" key="8">
    <source>
        <dbReference type="ARBA" id="ARBA00022723"/>
    </source>
</evidence>
<feature type="binding site" evidence="19">
    <location>
        <position position="895"/>
    </location>
    <ligand>
        <name>substrate</name>
    </ligand>
</feature>
<sequence>MAPVMDHSEFSTKLHFYLNGTEITLENPDPDTTLLEYVRSVDLTGTKLGCAEGGCGACTVMVSSYDKKTQHIKHLNVNGCLTPLCSVDGKHVITIEGLGDHKNPHPVQERIALCFGSQCGFCTPGIAMSLYTLLRNNTSPSEHDIEESFDGNLCRCTGYRPILDAAKSFAVPSTSTKNGESTSGCCGGMSADGGCCKEMERAMTVPQESSVRFPSVLFKQYDPTQELIFPPRLMKKTALPLHFQGRKTQWFRPTTLAQVLKIKAAYPQAKFVGGNTEIGIETKFKHMQYSPLVYLHDIEELQGISVTSEGITIGANVTIANFQQALQEGLRVISEQEAPVLHALLANIKYFAGHQIRNSASIAGNIATASPISDLNPVFVAANATFNILSSDLPADAPARVVPATEFFVGYRKTAMDPATDILTQIHIPLTRPDEYIRAFKQAKRRDDDIAIVTAAIRTRLSENHKVIEASFGYGGMAAFTCQAKQTSEYLLGKTWGDQDVLDGALEMLDKDLPMEISTPGGMPEYRRTLAKSFFVRFWWDVIEQQKLTLEHDHGDIKLMTEEIDRRVSMGTQCDKGTVQNSVTNVVSKSVAHVSAMKQVTGEAKYTDDIPKLHNELYAALVFSSRPHAKIVSIDTSAALAHPGVKGYFDHRDVPGKNSWQGVLFEDEVAFAVDTVHSVGQIIGIVVADTKTIAQEASRMVKVEYSDLPAIVTIDEAIAAESFYPCSKGITKGDVDAAFATCTKIFEGETRVNGQEHFYLETQNAIVNYKGEDEIEIYVSAQSPSDIQRVIAEALGTTSNKIVVKIKRLGGGFGGKETRSIPLPLAMSVASYHLKRPIRCMLDRNEDMLMSGQRNPCMGKWKVGLDEHNKLVALDVTLYLNGGYTSDMTPAVLERVLTQIDGVYNFQNVRVMGHCCRTNIASNTAFRGFGSPQGNLITECFMSEIAEQIQMSQEEFREINFYKEGEITHYNQRLVDYHLPKGYMQLKTKAEFDKRKADVEEYNKQSKWRKRGISMIPIKYGLGYSILHLNQAGALLHIYHDGSVLLSHGGVEMGQGLHTKMIQVCAEMLEIPMEIIHTVDVATDKVANTISTSASVSSDMNGMAVKHACEQINERLAPYRAKGLSWKEIVHYAYFDRVNLSANGFYKTPDIGYDWATNSGQFFFYFTMGVAISEVEVDLLTGTHTILRSDVSMDLGRSINPSVDIGQIEGAFMQGVGLTTTEEPLFFPDGRPFTLGPGNYKIPGFKCIPQEFNISFFEDVTHDSMKTIFKSKGVGEPPLFLGSTVYFAIRNALWYARQENGHPGTFSLPIPATPEKIRMAVGDSIAESSRLVAKPGESTWVVRTC</sequence>
<dbReference type="InterPro" id="IPR016208">
    <property type="entry name" value="Ald_Oxase/xanthine_DH-like"/>
</dbReference>
<evidence type="ECO:0000256" key="18">
    <source>
        <dbReference type="PIRSR" id="PIRSR000127-1"/>
    </source>
</evidence>
<dbReference type="FunFam" id="3.10.20.30:FF:000015">
    <property type="entry name" value="Aldehyde oxidase 1"/>
    <property type="match status" value="1"/>
</dbReference>
<reference evidence="23" key="1">
    <citation type="journal article" date="2020" name="Fungal Divers.">
        <title>Resolving the Mortierellaceae phylogeny through synthesis of multi-gene phylogenetics and phylogenomics.</title>
        <authorList>
            <person name="Vandepol N."/>
            <person name="Liber J."/>
            <person name="Desiro A."/>
            <person name="Na H."/>
            <person name="Kennedy M."/>
            <person name="Barry K."/>
            <person name="Grigoriev I.V."/>
            <person name="Miller A.N."/>
            <person name="O'Donnell K."/>
            <person name="Stajich J.E."/>
            <person name="Bonito G."/>
        </authorList>
    </citation>
    <scope>NUCLEOTIDE SEQUENCE</scope>
    <source>
        <strain evidence="23">KOD948</strain>
    </source>
</reference>
<dbReference type="GO" id="GO:0006145">
    <property type="term" value="P:purine nucleobase catabolic process"/>
    <property type="evidence" value="ECO:0007669"/>
    <property type="project" value="UniProtKB-ARBA"/>
</dbReference>
<comment type="catalytic activity">
    <reaction evidence="17">
        <text>hypoxanthine + NAD(+) + H2O = xanthine + NADH + H(+)</text>
        <dbReference type="Rhea" id="RHEA:24670"/>
        <dbReference type="ChEBI" id="CHEBI:15377"/>
        <dbReference type="ChEBI" id="CHEBI:15378"/>
        <dbReference type="ChEBI" id="CHEBI:17368"/>
        <dbReference type="ChEBI" id="CHEBI:17712"/>
        <dbReference type="ChEBI" id="CHEBI:57540"/>
        <dbReference type="ChEBI" id="CHEBI:57945"/>
        <dbReference type="EC" id="1.17.1.4"/>
    </reaction>
</comment>
<keyword evidence="5 20" id="KW-0500">Molybdenum</keyword>
<comment type="caution">
    <text evidence="23">The sequence shown here is derived from an EMBL/GenBank/DDBJ whole genome shotgun (WGS) entry which is preliminary data.</text>
</comment>
<feature type="binding site" evidence="20">
    <location>
        <position position="813"/>
    </location>
    <ligand>
        <name>Mo-molybdopterin</name>
        <dbReference type="ChEBI" id="CHEBI:71302"/>
    </ligand>
    <ligandPart>
        <name>Mo</name>
        <dbReference type="ChEBI" id="CHEBI:28685"/>
    </ligandPart>
</feature>
<dbReference type="InterPro" id="IPR008274">
    <property type="entry name" value="AldOxase/xan_DH_MoCoBD1"/>
</dbReference>
<dbReference type="InterPro" id="IPR001041">
    <property type="entry name" value="2Fe-2S_ferredoxin-type"/>
</dbReference>
<dbReference type="Pfam" id="PF20256">
    <property type="entry name" value="MoCoBD_2"/>
    <property type="match status" value="1"/>
</dbReference>
<evidence type="ECO:0000256" key="19">
    <source>
        <dbReference type="PIRSR" id="PIRSR000127-2"/>
    </source>
</evidence>
<dbReference type="InterPro" id="IPR012675">
    <property type="entry name" value="Beta-grasp_dom_sf"/>
</dbReference>
<keyword evidence="13" id="KW-0520">NAD</keyword>
<dbReference type="PROSITE" id="PS00197">
    <property type="entry name" value="2FE2S_FER_1"/>
    <property type="match status" value="1"/>
</dbReference>
<dbReference type="GO" id="GO:0043546">
    <property type="term" value="F:molybdopterin cofactor binding"/>
    <property type="evidence" value="ECO:0007669"/>
    <property type="project" value="InterPro"/>
</dbReference>
<dbReference type="SMART" id="SM01008">
    <property type="entry name" value="Ald_Xan_dh_C"/>
    <property type="match status" value="1"/>
</dbReference>